<dbReference type="EMBL" id="FNVA01000005">
    <property type="protein sequence ID" value="SEG44427.1"/>
    <property type="molecule type" value="Genomic_DNA"/>
</dbReference>
<dbReference type="RefSeq" id="WP_103933840.1">
    <property type="nucleotide sequence ID" value="NZ_FNVA01000005.1"/>
</dbReference>
<organism evidence="2 3">
    <name type="scientific">Bryocella elongata</name>
    <dbReference type="NCBI Taxonomy" id="863522"/>
    <lineage>
        <taxon>Bacteria</taxon>
        <taxon>Pseudomonadati</taxon>
        <taxon>Acidobacteriota</taxon>
        <taxon>Terriglobia</taxon>
        <taxon>Terriglobales</taxon>
        <taxon>Acidobacteriaceae</taxon>
        <taxon>Bryocella</taxon>
    </lineage>
</organism>
<dbReference type="InterPro" id="IPR041375">
    <property type="entry name" value="VapC45_PIN-like"/>
</dbReference>
<reference evidence="2 3" key="1">
    <citation type="submission" date="2016-10" db="EMBL/GenBank/DDBJ databases">
        <authorList>
            <person name="de Groot N.N."/>
        </authorList>
    </citation>
    <scope>NUCLEOTIDE SEQUENCE [LARGE SCALE GENOMIC DNA]</scope>
    <source>
        <strain evidence="2 3">DSM 22489</strain>
    </source>
</reference>
<proteinExistence type="predicted"/>
<gene>
    <name evidence="2" type="ORF">SAMN05421819_2966</name>
</gene>
<dbReference type="Pfam" id="PF18478">
    <property type="entry name" value="PIN_10"/>
    <property type="match status" value="1"/>
</dbReference>
<keyword evidence="3" id="KW-1185">Reference proteome</keyword>
<protein>
    <recommendedName>
        <fullName evidence="1">VapC45 PIN like domain-containing protein</fullName>
    </recommendedName>
</protein>
<dbReference type="Proteomes" id="UP000236728">
    <property type="component" value="Unassembled WGS sequence"/>
</dbReference>
<dbReference type="AlphaFoldDB" id="A0A1H6A8P8"/>
<evidence type="ECO:0000259" key="1">
    <source>
        <dbReference type="Pfam" id="PF18478"/>
    </source>
</evidence>
<feature type="domain" description="VapC45 PIN like" evidence="1">
    <location>
        <begin position="14"/>
        <end position="93"/>
    </location>
</feature>
<sequence length="143" mass="16381">MGDAQGQGCIEQIVFFLDENHCGNKHLHAVFQELKIDYEKHTDHFPRGIEDTVWLPIVAKHGWIVLTADARIRLNALERQAIKRNKLRFFYFSRNDFGGAEMGTILRRALPRMVELSQTQAPPFAASISRNSDVTLRDTSEDL</sequence>
<accession>A0A1H6A8P8</accession>
<evidence type="ECO:0000313" key="2">
    <source>
        <dbReference type="EMBL" id="SEG44427.1"/>
    </source>
</evidence>
<evidence type="ECO:0000313" key="3">
    <source>
        <dbReference type="Proteomes" id="UP000236728"/>
    </source>
</evidence>
<name>A0A1H6A8P8_9BACT</name>
<dbReference type="OrthoDB" id="462742at2"/>